<evidence type="ECO:0000256" key="5">
    <source>
        <dbReference type="ARBA" id="ARBA00023136"/>
    </source>
</evidence>
<evidence type="ECO:0000256" key="3">
    <source>
        <dbReference type="ARBA" id="ARBA00022692"/>
    </source>
</evidence>
<feature type="compositionally biased region" description="Pro residues" evidence="7">
    <location>
        <begin position="305"/>
        <end position="314"/>
    </location>
</feature>
<dbReference type="Pfam" id="PF13515">
    <property type="entry name" value="FUSC_2"/>
    <property type="match status" value="1"/>
</dbReference>
<feature type="transmembrane region" description="Helical" evidence="8">
    <location>
        <begin position="92"/>
        <end position="114"/>
    </location>
</feature>
<evidence type="ECO:0000313" key="10">
    <source>
        <dbReference type="EMBL" id="WTQ71970.1"/>
    </source>
</evidence>
<dbReference type="InterPro" id="IPR049453">
    <property type="entry name" value="Memb_transporter_dom"/>
</dbReference>
<evidence type="ECO:0000256" key="1">
    <source>
        <dbReference type="ARBA" id="ARBA00004651"/>
    </source>
</evidence>
<evidence type="ECO:0000256" key="2">
    <source>
        <dbReference type="ARBA" id="ARBA00022475"/>
    </source>
</evidence>
<keyword evidence="2" id="KW-1003">Cell membrane</keyword>
<feature type="transmembrane region" description="Helical" evidence="8">
    <location>
        <begin position="483"/>
        <end position="501"/>
    </location>
</feature>
<dbReference type="GO" id="GO:0005886">
    <property type="term" value="C:plasma membrane"/>
    <property type="evidence" value="ECO:0007669"/>
    <property type="project" value="UniProtKB-SubCell"/>
</dbReference>
<dbReference type="AlphaFoldDB" id="A0AAU1LL11"/>
<accession>A0AAU1LL11</accession>
<organism evidence="10">
    <name type="scientific">Streptomyces sp. NBC_00148</name>
    <dbReference type="NCBI Taxonomy" id="2903626"/>
    <lineage>
        <taxon>Bacteria</taxon>
        <taxon>Bacillati</taxon>
        <taxon>Actinomycetota</taxon>
        <taxon>Actinomycetes</taxon>
        <taxon>Kitasatosporales</taxon>
        <taxon>Streptomycetaceae</taxon>
        <taxon>Streptomyces</taxon>
    </lineage>
</organism>
<protein>
    <submittedName>
        <fullName evidence="10">FUSC family protein</fullName>
    </submittedName>
</protein>
<comment type="subcellular location">
    <subcellularLocation>
        <location evidence="1">Cell membrane</location>
        <topology evidence="1">Multi-pass membrane protein</topology>
    </subcellularLocation>
</comment>
<keyword evidence="3 8" id="KW-0812">Transmembrane</keyword>
<feature type="domain" description="Integral membrane bound transporter" evidence="9">
    <location>
        <begin position="371"/>
        <end position="496"/>
    </location>
</feature>
<evidence type="ECO:0000259" key="9">
    <source>
        <dbReference type="Pfam" id="PF13515"/>
    </source>
</evidence>
<feature type="transmembrane region" description="Helical" evidence="8">
    <location>
        <begin position="120"/>
        <end position="141"/>
    </location>
</feature>
<feature type="transmembrane region" description="Helical" evidence="8">
    <location>
        <begin position="171"/>
        <end position="195"/>
    </location>
</feature>
<evidence type="ECO:0000256" key="7">
    <source>
        <dbReference type="SAM" id="MobiDB-lite"/>
    </source>
</evidence>
<keyword evidence="5 8" id="KW-0472">Membrane</keyword>
<dbReference type="PANTHER" id="PTHR30509:SF9">
    <property type="entry name" value="MULTIDRUG RESISTANCE PROTEIN MDTO"/>
    <property type="match status" value="1"/>
</dbReference>
<comment type="similarity">
    <text evidence="6">Belongs to the YccS/YhfK family.</text>
</comment>
<feature type="transmembrane region" description="Helical" evidence="8">
    <location>
        <begin position="355"/>
        <end position="378"/>
    </location>
</feature>
<name>A0AAU1LL11_9ACTN</name>
<evidence type="ECO:0000256" key="6">
    <source>
        <dbReference type="ARBA" id="ARBA00043993"/>
    </source>
</evidence>
<reference evidence="10" key="1">
    <citation type="submission" date="2022-10" db="EMBL/GenBank/DDBJ databases">
        <title>The complete genomes of actinobacterial strains from the NBC collection.</title>
        <authorList>
            <person name="Joergensen T.S."/>
            <person name="Alvarez Arevalo M."/>
            <person name="Sterndorff E.B."/>
            <person name="Faurdal D."/>
            <person name="Vuksanovic O."/>
            <person name="Mourched A.-S."/>
            <person name="Charusanti P."/>
            <person name="Shaw S."/>
            <person name="Blin K."/>
            <person name="Weber T."/>
        </authorList>
    </citation>
    <scope>NUCLEOTIDE SEQUENCE</scope>
    <source>
        <strain evidence="10">NBC_00148</strain>
    </source>
</reference>
<sequence>MPFLRRLAPAAVRRGRRRSAADVQRVLHPGGALVLHDVDGAFVFALRAALAMGLVAVPVVLAGRPDLAVYAMLGSFTTTFGRNLPYARRARVLALVALAMTACVACGSALAAWARPEESAAGAAVVVAATALVAGVAKYVCDATRLSGLGAVMVLFSFAVAAHASPTPADILPYTAMAAAGAAPAWILGMLGLLIHPDRPQRLAVATALRRVAALLEARAAGAEVPGRTRHRATVAVLDAYRSLGQPPPARRTVPRHDTLLLRSADRSWALLVGAARWAPGEQRSAAQHLRGQARLLTGRRHGIPPVPGTPPPSGEAGPDASRLPAGPGRTRAPSAVLRATELLMGRPQGPHHRAVLAVPAVRMALGTGVAGGLAVLLGLEHSYWAAISAAAVLHSVNVRTTAQRAVQRTLGTVVGLLLALGVLAAEPGPVALAVVIVALEFLLEYIVVRNYALGVVFLTPMALLLSDLAAPAPAGELVLDRALGSVMGIAVGLLCALLVVHDQAAVRVERALAACLSAAEDAERSLTGPVRAPRAVVRLRLAEAVVELREADDAAAGEVWPAEIDPSELAAAEQRAYTLLGRLDLHP</sequence>
<dbReference type="EMBL" id="CP108169">
    <property type="protein sequence ID" value="WTQ71970.1"/>
    <property type="molecule type" value="Genomic_DNA"/>
</dbReference>
<feature type="transmembrane region" description="Helical" evidence="8">
    <location>
        <begin position="41"/>
        <end position="61"/>
    </location>
</feature>
<dbReference type="PANTHER" id="PTHR30509">
    <property type="entry name" value="P-HYDROXYBENZOIC ACID EFFLUX PUMP SUBUNIT-RELATED"/>
    <property type="match status" value="1"/>
</dbReference>
<proteinExistence type="inferred from homology"/>
<evidence type="ECO:0000256" key="8">
    <source>
        <dbReference type="SAM" id="Phobius"/>
    </source>
</evidence>
<evidence type="ECO:0000256" key="4">
    <source>
        <dbReference type="ARBA" id="ARBA00022989"/>
    </source>
</evidence>
<feature type="transmembrane region" description="Helical" evidence="8">
    <location>
        <begin position="452"/>
        <end position="471"/>
    </location>
</feature>
<feature type="transmembrane region" description="Helical" evidence="8">
    <location>
        <begin position="415"/>
        <end position="440"/>
    </location>
</feature>
<gene>
    <name evidence="10" type="ORF">OG222_02250</name>
</gene>
<keyword evidence="4 8" id="KW-1133">Transmembrane helix</keyword>
<feature type="transmembrane region" description="Helical" evidence="8">
    <location>
        <begin position="148"/>
        <end position="165"/>
    </location>
</feature>
<feature type="region of interest" description="Disordered" evidence="7">
    <location>
        <begin position="298"/>
        <end position="332"/>
    </location>
</feature>